<gene>
    <name evidence="2" type="ORF">P175DRAFT_0561122</name>
</gene>
<reference evidence="2 3" key="1">
    <citation type="journal article" date="2018" name="Proc. Natl. Acad. Sci. U.S.A.">
        <title>Linking secondary metabolites to gene clusters through genome sequencing of six diverse Aspergillus species.</title>
        <authorList>
            <person name="Kaerboelling I."/>
            <person name="Vesth T.C."/>
            <person name="Frisvad J.C."/>
            <person name="Nybo J.L."/>
            <person name="Theobald S."/>
            <person name="Kuo A."/>
            <person name="Bowyer P."/>
            <person name="Matsuda Y."/>
            <person name="Mondo S."/>
            <person name="Lyhne E.K."/>
            <person name="Kogle M.E."/>
            <person name="Clum A."/>
            <person name="Lipzen A."/>
            <person name="Salamov A."/>
            <person name="Ngan C.Y."/>
            <person name="Daum C."/>
            <person name="Chiniquy J."/>
            <person name="Barry K."/>
            <person name="LaButti K."/>
            <person name="Haridas S."/>
            <person name="Simmons B.A."/>
            <person name="Magnuson J.K."/>
            <person name="Mortensen U.H."/>
            <person name="Larsen T.O."/>
            <person name="Grigoriev I.V."/>
            <person name="Baker S.E."/>
            <person name="Andersen M.R."/>
        </authorList>
    </citation>
    <scope>NUCLEOTIDE SEQUENCE [LARGE SCALE GENOMIC DNA]</scope>
    <source>
        <strain evidence="2 3">IBT 24754</strain>
    </source>
</reference>
<dbReference type="EMBL" id="MSFN02000012">
    <property type="protein sequence ID" value="PTU17069.1"/>
    <property type="molecule type" value="Genomic_DNA"/>
</dbReference>
<name>A0A2T5LLC0_9EURO</name>
<dbReference type="GeneID" id="63817908"/>
<organism evidence="2 3">
    <name type="scientific">Aspergillus ochraceoroseus IBT 24754</name>
    <dbReference type="NCBI Taxonomy" id="1392256"/>
    <lineage>
        <taxon>Eukaryota</taxon>
        <taxon>Fungi</taxon>
        <taxon>Dikarya</taxon>
        <taxon>Ascomycota</taxon>
        <taxon>Pezizomycotina</taxon>
        <taxon>Eurotiomycetes</taxon>
        <taxon>Eurotiomycetidae</taxon>
        <taxon>Eurotiales</taxon>
        <taxon>Aspergillaceae</taxon>
        <taxon>Aspergillus</taxon>
        <taxon>Aspergillus subgen. Nidulantes</taxon>
    </lineage>
</organism>
<protein>
    <submittedName>
        <fullName evidence="2">Uncharacterized protein</fullName>
    </submittedName>
</protein>
<feature type="region of interest" description="Disordered" evidence="1">
    <location>
        <begin position="94"/>
        <end position="151"/>
    </location>
</feature>
<proteinExistence type="predicted"/>
<dbReference type="AlphaFoldDB" id="A0A2T5LLC0"/>
<sequence>MERVTKPSKATRFNANTYVEEAPSRCHIGSRSRLDYKTTRQTTYSIRLDSMRNSVKLDNNNSKVSQVPLHWYALMRKTYGTPWTRLPQSRRFTPFRSSPSSAAETHEGVRDHVAQGELPPPRSKKKSLVDLTGKKAPRLDNEGYSTGGSTSSLESRFLSFENIIILPSFNQDAGKPKSAKFLTFVPD</sequence>
<dbReference type="Proteomes" id="UP000244073">
    <property type="component" value="Unassembled WGS sequence"/>
</dbReference>
<evidence type="ECO:0000313" key="3">
    <source>
        <dbReference type="Proteomes" id="UP000244073"/>
    </source>
</evidence>
<dbReference type="OrthoDB" id="630188at2759"/>
<dbReference type="RefSeq" id="XP_040748461.1">
    <property type="nucleotide sequence ID" value="XM_040901024.1"/>
</dbReference>
<evidence type="ECO:0000256" key="1">
    <source>
        <dbReference type="SAM" id="MobiDB-lite"/>
    </source>
</evidence>
<feature type="compositionally biased region" description="Basic and acidic residues" evidence="1">
    <location>
        <begin position="104"/>
        <end position="114"/>
    </location>
</feature>
<dbReference type="VEuPathDB" id="FungiDB:P175DRAFT_0561122"/>
<comment type="caution">
    <text evidence="2">The sequence shown here is derived from an EMBL/GenBank/DDBJ whole genome shotgun (WGS) entry which is preliminary data.</text>
</comment>
<evidence type="ECO:0000313" key="2">
    <source>
        <dbReference type="EMBL" id="PTU17069.1"/>
    </source>
</evidence>
<accession>A0A2T5LLC0</accession>